<evidence type="ECO:0000313" key="9">
    <source>
        <dbReference type="Proteomes" id="UP000315525"/>
    </source>
</evidence>
<feature type="transmembrane region" description="Helical" evidence="6">
    <location>
        <begin position="325"/>
        <end position="346"/>
    </location>
</feature>
<comment type="subcellular location">
    <subcellularLocation>
        <location evidence="1">Cell membrane</location>
        <topology evidence="1">Multi-pass membrane protein</topology>
    </subcellularLocation>
</comment>
<dbReference type="AlphaFoldDB" id="A0A523UUY9"/>
<gene>
    <name evidence="8" type="ORF">E3J62_04485</name>
</gene>
<sequence length="744" mass="82588">MLAFALASSCLYFSVATKPPPVLPVELLKSEEVLLFGTVGSDPEHRYGRLTFHVYADSAQANGLVYAVRQKVGVFLSDFIAVPRVGEEYAFWGRLDMPRPLRNPGGFDSRAYYARSRIRYLFRCSRGAPVQLPAGNKPMFSLNRTTSNIRNRLNSIFRNNIGGGEAALLSALLLGKRSGIRKGILKNFADAGVIHILAVSGLHVGILWLVLLVLLRASRVPYRLAALLASLFLVFYCYLTGLRPPVVRATIMLTCFSLTLLLEREIDGFNTVCVAALAILVHTPSHLFDVGFQLSFACTASIIRVLQFVRQSFPRIFSVRRNPVFRWVVGAVVVSFSAQLGSFPLVMYHFNRLTLTPLIANLVVVPLAGANICLGLLVGVLGFFKGPLLGPIASANWLSLKLTLASVDFFSSIPFTSFRTVRPTMFLIGVWYILLLLLPELKSSRRARMAVLVILLVAGNGFVWDAVLRKRRPELSVAFLDVGQGDCCFLETASGKAVLIDAGPRFGEYDCGESVVAPFLWEGRIRRIDNVVLTHPQNDHIGGMGYVLDHFEIGEVVDAGTITASKKYLELLRKVRKKGIRYKVVRRGSRIDFEENRMVVLYPDEEVMRVATLDPDFDVNNCSVVILFVCGELKLLFTGDINDEIDRAFDSIDHVDVLKVPHHGSRTPSEAIFSHGFTTSVAVFSVGLNNRFGHPAKDILEGYLRSGTHIYRTDRDGAIFFETDGSTFSITTMRELNNLSPIRR</sequence>
<evidence type="ECO:0000256" key="3">
    <source>
        <dbReference type="ARBA" id="ARBA00022692"/>
    </source>
</evidence>
<dbReference type="SUPFAM" id="SSF56281">
    <property type="entry name" value="Metallo-hydrolase/oxidoreductase"/>
    <property type="match status" value="1"/>
</dbReference>
<dbReference type="InterPro" id="IPR004797">
    <property type="entry name" value="Competence_ComEC/Rec2"/>
</dbReference>
<feature type="transmembrane region" description="Helical" evidence="6">
    <location>
        <begin position="421"/>
        <end position="438"/>
    </location>
</feature>
<dbReference type="GO" id="GO:0005886">
    <property type="term" value="C:plasma membrane"/>
    <property type="evidence" value="ECO:0007669"/>
    <property type="project" value="UniProtKB-SubCell"/>
</dbReference>
<dbReference type="InterPro" id="IPR052159">
    <property type="entry name" value="Competence_DNA_uptake"/>
</dbReference>
<dbReference type="Pfam" id="PF03772">
    <property type="entry name" value="Competence"/>
    <property type="match status" value="1"/>
</dbReference>
<keyword evidence="5 6" id="KW-0472">Membrane</keyword>
<evidence type="ECO:0000259" key="7">
    <source>
        <dbReference type="SMART" id="SM00849"/>
    </source>
</evidence>
<dbReference type="InterPro" id="IPR001279">
    <property type="entry name" value="Metallo-B-lactamas"/>
</dbReference>
<dbReference type="PANTHER" id="PTHR30619:SF1">
    <property type="entry name" value="RECOMBINATION PROTEIN 2"/>
    <property type="match status" value="1"/>
</dbReference>
<feature type="transmembrane region" description="Helical" evidence="6">
    <location>
        <begin position="358"/>
        <end position="384"/>
    </location>
</feature>
<dbReference type="Gene3D" id="3.60.15.10">
    <property type="entry name" value="Ribonuclease Z/Hydroxyacylglutathione hydrolase-like"/>
    <property type="match status" value="1"/>
</dbReference>
<dbReference type="SMART" id="SM00849">
    <property type="entry name" value="Lactamase_B"/>
    <property type="match status" value="1"/>
</dbReference>
<evidence type="ECO:0000256" key="1">
    <source>
        <dbReference type="ARBA" id="ARBA00004651"/>
    </source>
</evidence>
<feature type="transmembrane region" description="Helical" evidence="6">
    <location>
        <begin position="450"/>
        <end position="468"/>
    </location>
</feature>
<name>A0A523UUY9_UNCT6</name>
<dbReference type="Pfam" id="PF00753">
    <property type="entry name" value="Lactamase_B"/>
    <property type="match status" value="1"/>
</dbReference>
<dbReference type="EMBL" id="SOJN01000056">
    <property type="protein sequence ID" value="TET46354.1"/>
    <property type="molecule type" value="Genomic_DNA"/>
</dbReference>
<organism evidence="8 9">
    <name type="scientific">candidate division TA06 bacterium</name>
    <dbReference type="NCBI Taxonomy" id="2250710"/>
    <lineage>
        <taxon>Bacteria</taxon>
        <taxon>Bacteria division TA06</taxon>
    </lineage>
</organism>
<keyword evidence="2" id="KW-1003">Cell membrane</keyword>
<feature type="transmembrane region" description="Helical" evidence="6">
    <location>
        <begin position="222"/>
        <end position="239"/>
    </location>
</feature>
<evidence type="ECO:0000256" key="6">
    <source>
        <dbReference type="SAM" id="Phobius"/>
    </source>
</evidence>
<feature type="domain" description="Metallo-beta-lactamase" evidence="7">
    <location>
        <begin position="484"/>
        <end position="688"/>
    </location>
</feature>
<dbReference type="NCBIfam" id="TIGR00361">
    <property type="entry name" value="ComEC_Rec2"/>
    <property type="match status" value="1"/>
</dbReference>
<proteinExistence type="predicted"/>
<reference evidence="8 9" key="1">
    <citation type="submission" date="2019-03" db="EMBL/GenBank/DDBJ databases">
        <title>Metabolic potential of uncultured bacteria and archaea associated with petroleum seepage in deep-sea sediments.</title>
        <authorList>
            <person name="Dong X."/>
            <person name="Hubert C."/>
        </authorList>
    </citation>
    <scope>NUCLEOTIDE SEQUENCE [LARGE SCALE GENOMIC DNA]</scope>
    <source>
        <strain evidence="8">E44_bin18</strain>
    </source>
</reference>
<dbReference type="Pfam" id="PF13567">
    <property type="entry name" value="DUF4131"/>
    <property type="match status" value="1"/>
</dbReference>
<evidence type="ECO:0000256" key="4">
    <source>
        <dbReference type="ARBA" id="ARBA00022989"/>
    </source>
</evidence>
<dbReference type="InterPro" id="IPR004477">
    <property type="entry name" value="ComEC_N"/>
</dbReference>
<evidence type="ECO:0000256" key="5">
    <source>
        <dbReference type="ARBA" id="ARBA00023136"/>
    </source>
</evidence>
<dbReference type="NCBIfam" id="TIGR00360">
    <property type="entry name" value="ComEC_N-term"/>
    <property type="match status" value="1"/>
</dbReference>
<dbReference type="Proteomes" id="UP000315525">
    <property type="component" value="Unassembled WGS sequence"/>
</dbReference>
<keyword evidence="3 6" id="KW-0812">Transmembrane</keyword>
<evidence type="ECO:0000256" key="2">
    <source>
        <dbReference type="ARBA" id="ARBA00022475"/>
    </source>
</evidence>
<evidence type="ECO:0000313" key="8">
    <source>
        <dbReference type="EMBL" id="TET46354.1"/>
    </source>
</evidence>
<dbReference type="CDD" id="cd07731">
    <property type="entry name" value="ComA-like_MBL-fold"/>
    <property type="match status" value="1"/>
</dbReference>
<dbReference type="InterPro" id="IPR036866">
    <property type="entry name" value="RibonucZ/Hydroxyglut_hydro"/>
</dbReference>
<dbReference type="PANTHER" id="PTHR30619">
    <property type="entry name" value="DNA INTERNALIZATION/COMPETENCE PROTEIN COMEC/REC2"/>
    <property type="match status" value="1"/>
</dbReference>
<dbReference type="InterPro" id="IPR025405">
    <property type="entry name" value="DUF4131"/>
</dbReference>
<keyword evidence="4 6" id="KW-1133">Transmembrane helix</keyword>
<comment type="caution">
    <text evidence="8">The sequence shown here is derived from an EMBL/GenBank/DDBJ whole genome shotgun (WGS) entry which is preliminary data.</text>
</comment>
<dbReference type="GO" id="GO:0030420">
    <property type="term" value="P:establishment of competence for transformation"/>
    <property type="evidence" value="ECO:0007669"/>
    <property type="project" value="InterPro"/>
</dbReference>
<dbReference type="InterPro" id="IPR035681">
    <property type="entry name" value="ComA-like_MBL"/>
</dbReference>
<feature type="non-terminal residue" evidence="8">
    <location>
        <position position="744"/>
    </location>
</feature>
<protein>
    <submittedName>
        <fullName evidence="8">DNA internalization-related competence protein ComEC/Rec2</fullName>
    </submittedName>
</protein>
<feature type="transmembrane region" description="Helical" evidence="6">
    <location>
        <begin position="192"/>
        <end position="215"/>
    </location>
</feature>
<accession>A0A523UUY9</accession>